<dbReference type="EMBL" id="LGYO01000047">
    <property type="protein sequence ID" value="KNZ40647.1"/>
    <property type="molecule type" value="Genomic_DNA"/>
</dbReference>
<accession>A0A0L6TX43</accession>
<reference evidence="2" key="1">
    <citation type="submission" date="2015-07" db="EMBL/GenBank/DDBJ databases">
        <title>Draft genome sequence of Acetobacterium bakii DSM 8293, a potential psychrophilic chemical producer through syngas fermentation.</title>
        <authorList>
            <person name="Song Y."/>
            <person name="Hwang S."/>
            <person name="Cho B.-K."/>
        </authorList>
    </citation>
    <scope>NUCLEOTIDE SEQUENCE [LARGE SCALE GENOMIC DNA]</scope>
    <source>
        <strain evidence="2">DSM 8239</strain>
    </source>
</reference>
<comment type="caution">
    <text evidence="1">The sequence shown here is derived from an EMBL/GenBank/DDBJ whole genome shotgun (WGS) entry which is preliminary data.</text>
</comment>
<evidence type="ECO:0000313" key="1">
    <source>
        <dbReference type="EMBL" id="KNZ40647.1"/>
    </source>
</evidence>
<keyword evidence="2" id="KW-1185">Reference proteome</keyword>
<dbReference type="RefSeq" id="WP_083439624.1">
    <property type="nucleotide sequence ID" value="NZ_LGYO01000047.1"/>
</dbReference>
<proteinExistence type="predicted"/>
<dbReference type="AlphaFoldDB" id="A0A0L6TX43"/>
<dbReference type="PATRIC" id="fig|52689.4.peg.2813"/>
<evidence type="ECO:0000313" key="2">
    <source>
        <dbReference type="Proteomes" id="UP000036873"/>
    </source>
</evidence>
<evidence type="ECO:0008006" key="3">
    <source>
        <dbReference type="Google" id="ProtNLM"/>
    </source>
</evidence>
<name>A0A0L6TX43_9FIRM</name>
<organism evidence="1 2">
    <name type="scientific">Acetobacterium bakii</name>
    <dbReference type="NCBI Taxonomy" id="52689"/>
    <lineage>
        <taxon>Bacteria</taxon>
        <taxon>Bacillati</taxon>
        <taxon>Bacillota</taxon>
        <taxon>Clostridia</taxon>
        <taxon>Eubacteriales</taxon>
        <taxon>Eubacteriaceae</taxon>
        <taxon>Acetobacterium</taxon>
    </lineage>
</organism>
<dbReference type="STRING" id="52689.AKG39_16390"/>
<protein>
    <recommendedName>
        <fullName evidence="3">Restriction endonuclease type IV Mrr domain-containing protein</fullName>
    </recommendedName>
</protein>
<sequence>MTIIRPRLVDYYNIPVTQEEVDFAIPFLDEDIPLYLDPFLLWRSPSQQDNALHDALINSFNFLGALSNKGRENDAIELLVEISECCEVGLGTGKSKSGLKIGDKLAKKILSLFNSITEINSNGFHHFEVIQLYINGISKDRISDIACNYLKSFMIDFTQNECDKHSIPMVKNENVSIYSTKSNKIILEDVFLPINPEDNQPIILVPKRWLRFSPWINSEDYFKSAFVENGTEDKIEKAKILDYNRQNYDVVKAYISSKERSQSDCKNDPLFKQIPIFSAKKTLNSITNLSTGKIDNADKRFEDYIVRLMSSLLYPHLDFAQEQSRIESGSQIRDLIFYNNCSYPFLAEIYKDYDCKQVVFEMKNVQEVTRDHINQVNRYLADHFGRFGIIVARNKIKKNILQNTVDLWSGQRRCIICLSDEDLELMVDVYESKQRDPIEIIKKKYIEFIRACPS</sequence>
<gene>
    <name evidence="1" type="ORF">AKG39_16390</name>
</gene>
<dbReference type="Proteomes" id="UP000036873">
    <property type="component" value="Unassembled WGS sequence"/>
</dbReference>
<dbReference type="OrthoDB" id="6691177at2"/>